<evidence type="ECO:0000313" key="5">
    <source>
        <dbReference type="Proteomes" id="UP000604825"/>
    </source>
</evidence>
<dbReference type="GO" id="GO:0003700">
    <property type="term" value="F:DNA-binding transcription factor activity"/>
    <property type="evidence" value="ECO:0007669"/>
    <property type="project" value="TreeGrafter"/>
</dbReference>
<proteinExistence type="predicted"/>
<feature type="region of interest" description="Disordered" evidence="2">
    <location>
        <begin position="107"/>
        <end position="129"/>
    </location>
</feature>
<dbReference type="GO" id="GO:0080142">
    <property type="term" value="P:regulation of salicylic acid biosynthetic process"/>
    <property type="evidence" value="ECO:0007669"/>
    <property type="project" value="TreeGrafter"/>
</dbReference>
<feature type="compositionally biased region" description="Polar residues" evidence="2">
    <location>
        <begin position="107"/>
        <end position="128"/>
    </location>
</feature>
<dbReference type="PANTHER" id="PTHR31713">
    <property type="entry name" value="OS02G0177800 PROTEIN"/>
    <property type="match status" value="1"/>
</dbReference>
<feature type="coiled-coil region" evidence="1">
    <location>
        <begin position="45"/>
        <end position="103"/>
    </location>
</feature>
<reference evidence="4" key="1">
    <citation type="submission" date="2020-10" db="EMBL/GenBank/DDBJ databases">
        <authorList>
            <person name="Han B."/>
            <person name="Lu T."/>
            <person name="Zhao Q."/>
            <person name="Huang X."/>
            <person name="Zhao Y."/>
        </authorList>
    </citation>
    <scope>NUCLEOTIDE SEQUENCE</scope>
</reference>
<dbReference type="GO" id="GO:0043565">
    <property type="term" value="F:sequence-specific DNA binding"/>
    <property type="evidence" value="ECO:0007669"/>
    <property type="project" value="TreeGrafter"/>
</dbReference>
<evidence type="ECO:0000256" key="2">
    <source>
        <dbReference type="SAM" id="MobiDB-lite"/>
    </source>
</evidence>
<evidence type="ECO:0000313" key="4">
    <source>
        <dbReference type="EMBL" id="CAD6252812.1"/>
    </source>
</evidence>
<sequence length="357" mass="39990">MIWAKEIILGGQPSRKDWGLAGQKDEVIFSTASRRLTCSQGKVIIQMLSEIKEEIRKQSKQLTESKEDISKLCKQLDKLTKSRNDQTRKLEKLTESHNDLCKQLKLHTNSTSGDGSHAPRSQPSQIKSPSYRLVFRSQVAEKIEKGQSIEISVALVDSNSDQTVENGPLASATVELVVINAEFNQHDNQYNWSREDFESNVKKSRQGNPTMGDADQPVKSIVSNGRFNLVHGAKLHSGSTIFSNSSNKKVRLGVMVVLPTEERVLEGLSNPFYVRGHDRPARQSNLRHNRSNRQRQDITGGQSQVPFLGKTTMLSTELPTSQEQQALILQYQVPHLPMLVQTMNSQTGTSLLFKRTG</sequence>
<dbReference type="InterPro" id="IPR012416">
    <property type="entry name" value="CBP60"/>
</dbReference>
<dbReference type="EMBL" id="CAJGYO010000009">
    <property type="protein sequence ID" value="CAD6252812.1"/>
    <property type="molecule type" value="Genomic_DNA"/>
</dbReference>
<dbReference type="Pfam" id="PF07887">
    <property type="entry name" value="Calmodulin_bind"/>
    <property type="match status" value="1"/>
</dbReference>
<organism evidence="4 5">
    <name type="scientific">Miscanthus lutarioriparius</name>
    <dbReference type="NCBI Taxonomy" id="422564"/>
    <lineage>
        <taxon>Eukaryota</taxon>
        <taxon>Viridiplantae</taxon>
        <taxon>Streptophyta</taxon>
        <taxon>Embryophyta</taxon>
        <taxon>Tracheophyta</taxon>
        <taxon>Spermatophyta</taxon>
        <taxon>Magnoliopsida</taxon>
        <taxon>Liliopsida</taxon>
        <taxon>Poales</taxon>
        <taxon>Poaceae</taxon>
        <taxon>PACMAD clade</taxon>
        <taxon>Panicoideae</taxon>
        <taxon>Andropogonodae</taxon>
        <taxon>Andropogoneae</taxon>
        <taxon>Saccharinae</taxon>
        <taxon>Miscanthus</taxon>
    </lineage>
</organism>
<feature type="domain" description="Calmodulin binding protein-like N-terminal" evidence="3">
    <location>
        <begin position="141"/>
        <end position="277"/>
    </location>
</feature>
<dbReference type="PANTHER" id="PTHR31713:SF80">
    <property type="entry name" value="HMA DOMAIN-CONTAINING PROTEIN"/>
    <property type="match status" value="1"/>
</dbReference>
<dbReference type="AlphaFoldDB" id="A0A811PXN3"/>
<name>A0A811PXN3_9POAL</name>
<dbReference type="Proteomes" id="UP000604825">
    <property type="component" value="Unassembled WGS sequence"/>
</dbReference>
<evidence type="ECO:0000256" key="1">
    <source>
        <dbReference type="SAM" id="Coils"/>
    </source>
</evidence>
<evidence type="ECO:0000259" key="3">
    <source>
        <dbReference type="Pfam" id="PF07887"/>
    </source>
</evidence>
<keyword evidence="5" id="KW-1185">Reference proteome</keyword>
<comment type="caution">
    <text evidence="4">The sequence shown here is derived from an EMBL/GenBank/DDBJ whole genome shotgun (WGS) entry which is preliminary data.</text>
</comment>
<accession>A0A811PXN3</accession>
<protein>
    <recommendedName>
        <fullName evidence="3">Calmodulin binding protein-like N-terminal domain-containing protein</fullName>
    </recommendedName>
</protein>
<dbReference type="InterPro" id="IPR046831">
    <property type="entry name" value="Calmodulin_bind_N"/>
</dbReference>
<keyword evidence="1" id="KW-0175">Coiled coil</keyword>
<feature type="region of interest" description="Disordered" evidence="2">
    <location>
        <begin position="277"/>
        <end position="305"/>
    </location>
</feature>
<dbReference type="OrthoDB" id="694022at2759"/>
<dbReference type="GO" id="GO:0005516">
    <property type="term" value="F:calmodulin binding"/>
    <property type="evidence" value="ECO:0007669"/>
    <property type="project" value="InterPro"/>
</dbReference>
<gene>
    <name evidence="4" type="ORF">NCGR_LOCUS36459</name>
</gene>
<dbReference type="GO" id="GO:0005634">
    <property type="term" value="C:nucleus"/>
    <property type="evidence" value="ECO:0007669"/>
    <property type="project" value="TreeGrafter"/>
</dbReference>